<name>A0ABQ9HGV6_9NEOP</name>
<organism evidence="1 2">
    <name type="scientific">Dryococelus australis</name>
    <dbReference type="NCBI Taxonomy" id="614101"/>
    <lineage>
        <taxon>Eukaryota</taxon>
        <taxon>Metazoa</taxon>
        <taxon>Ecdysozoa</taxon>
        <taxon>Arthropoda</taxon>
        <taxon>Hexapoda</taxon>
        <taxon>Insecta</taxon>
        <taxon>Pterygota</taxon>
        <taxon>Neoptera</taxon>
        <taxon>Polyneoptera</taxon>
        <taxon>Phasmatodea</taxon>
        <taxon>Verophasmatodea</taxon>
        <taxon>Anareolatae</taxon>
        <taxon>Phasmatidae</taxon>
        <taxon>Eurycanthinae</taxon>
        <taxon>Dryococelus</taxon>
    </lineage>
</organism>
<proteinExistence type="predicted"/>
<accession>A0ABQ9HGV6</accession>
<protein>
    <submittedName>
        <fullName evidence="1">Uncharacterized protein</fullName>
    </submittedName>
</protein>
<keyword evidence="2" id="KW-1185">Reference proteome</keyword>
<comment type="caution">
    <text evidence="1">The sequence shown here is derived from an EMBL/GenBank/DDBJ whole genome shotgun (WGS) entry which is preliminary data.</text>
</comment>
<evidence type="ECO:0000313" key="1">
    <source>
        <dbReference type="EMBL" id="KAJ8883386.1"/>
    </source>
</evidence>
<dbReference type="Proteomes" id="UP001159363">
    <property type="component" value="Chromosome 4"/>
</dbReference>
<dbReference type="EMBL" id="JARBHB010000005">
    <property type="protein sequence ID" value="KAJ8883386.1"/>
    <property type="molecule type" value="Genomic_DNA"/>
</dbReference>
<sequence>MLDNKISARGRAFQYKKNVFYCTDNCTLHGNVKTLQMSTSNLPSTSLPRMKDNLNQNYRHQLLRASAASTERKKTTEYLGNQVTQTFLRDSTPLQKIRNCSPSSLNSAQEREDLVREKVEHKQLAVLCGKTYSKRHCIFVVLIKIIESSDKTSIVVGNVHTLETVNAKNCSRPVLDSLKKYNIDFENKVAVVADSASFMGKCFDTLKDIMADHVLVQC</sequence>
<reference evidence="1 2" key="1">
    <citation type="submission" date="2023-02" db="EMBL/GenBank/DDBJ databases">
        <title>LHISI_Scaffold_Assembly.</title>
        <authorList>
            <person name="Stuart O.P."/>
            <person name="Cleave R."/>
            <person name="Magrath M.J.L."/>
            <person name="Mikheyev A.S."/>
        </authorList>
    </citation>
    <scope>NUCLEOTIDE SEQUENCE [LARGE SCALE GENOMIC DNA]</scope>
    <source>
        <strain evidence="1">Daus_M_001</strain>
        <tissue evidence="1">Leg muscle</tissue>
    </source>
</reference>
<evidence type="ECO:0000313" key="2">
    <source>
        <dbReference type="Proteomes" id="UP001159363"/>
    </source>
</evidence>
<gene>
    <name evidence="1" type="ORF">PR048_015229</name>
</gene>